<gene>
    <name evidence="1" type="ORF">FNB79_11590</name>
</gene>
<dbReference type="OrthoDB" id="980645at2"/>
<keyword evidence="2" id="KW-1185">Reference proteome</keyword>
<dbReference type="AlphaFoldDB" id="A0A516GT70"/>
<dbReference type="KEGG" id="fop:FNB79_11590"/>
<sequence>MVKPLIPLVEYAAFYDYIVNELCVNKDEPELQCNGTCHLKDQLAKASDTEKGNNDKSSSITFENSLVFFQDSKFNFALFIPQEQNSNIDTSYHNIYKFQYMDFVFHPPLV</sequence>
<dbReference type="EMBL" id="CP041637">
    <property type="protein sequence ID" value="QDO94580.1"/>
    <property type="molecule type" value="Genomic_DNA"/>
</dbReference>
<evidence type="ECO:0000313" key="1">
    <source>
        <dbReference type="EMBL" id="QDO94580.1"/>
    </source>
</evidence>
<organism evidence="1 2">
    <name type="scientific">Formosa sediminum</name>
    <dbReference type="NCBI Taxonomy" id="2594004"/>
    <lineage>
        <taxon>Bacteria</taxon>
        <taxon>Pseudomonadati</taxon>
        <taxon>Bacteroidota</taxon>
        <taxon>Flavobacteriia</taxon>
        <taxon>Flavobacteriales</taxon>
        <taxon>Flavobacteriaceae</taxon>
        <taxon>Formosa</taxon>
    </lineage>
</organism>
<accession>A0A516GT70</accession>
<reference evidence="1 2" key="1">
    <citation type="submission" date="2019-07" db="EMBL/GenBank/DDBJ databases">
        <title>Genome sequencing for Formosa sp. PS13.</title>
        <authorList>
            <person name="Park S.-J."/>
        </authorList>
    </citation>
    <scope>NUCLEOTIDE SEQUENCE [LARGE SCALE GENOMIC DNA]</scope>
    <source>
        <strain evidence="1 2">PS13</strain>
    </source>
</reference>
<proteinExistence type="predicted"/>
<protein>
    <submittedName>
        <fullName evidence="1">Uncharacterized protein</fullName>
    </submittedName>
</protein>
<evidence type="ECO:0000313" key="2">
    <source>
        <dbReference type="Proteomes" id="UP000319209"/>
    </source>
</evidence>
<dbReference type="RefSeq" id="WP_143381464.1">
    <property type="nucleotide sequence ID" value="NZ_CP041637.1"/>
</dbReference>
<name>A0A516GT70_9FLAO</name>
<dbReference type="Proteomes" id="UP000319209">
    <property type="component" value="Chromosome"/>
</dbReference>